<reference evidence="6 7" key="1">
    <citation type="journal article" date="2008" name="J. Bacteriol.">
        <title>Complete genome sequence of the soil actinomycete Kocuria rhizophila.</title>
        <authorList>
            <person name="Takarada H."/>
            <person name="Sekine M."/>
            <person name="Kosugi H."/>
            <person name="Matsuo Y."/>
            <person name="Fujisawa T."/>
            <person name="Omata S."/>
            <person name="Kishi E."/>
            <person name="Shimizu A."/>
            <person name="Tsukatani N."/>
            <person name="Tanikawa S."/>
            <person name="Fujita N."/>
            <person name="Harayama S."/>
        </authorList>
    </citation>
    <scope>NUCLEOTIDE SEQUENCE [LARGE SCALE GENOMIC DNA]</scope>
    <source>
        <strain evidence="7">ATCC 9341 / DSM 348 / NBRC 103217 / DC2201</strain>
    </source>
</reference>
<dbReference type="GO" id="GO:0000976">
    <property type="term" value="F:transcription cis-regulatory region binding"/>
    <property type="evidence" value="ECO:0007669"/>
    <property type="project" value="TreeGrafter"/>
</dbReference>
<keyword evidence="2 4" id="KW-0238">DNA-binding</keyword>
<feature type="domain" description="HTH tetR-type" evidence="5">
    <location>
        <begin position="17"/>
        <end position="77"/>
    </location>
</feature>
<sequence>MSDVRSGRGRGRPTAPVLTQRRIGDAALLIIQSHGYRALTMAALARQLGVSTSALYNHVGSKREILILLQDRINQEIDCSGFLSEPWDRALERWAWSYREVYSRNIPLIAVIAVMPVADSPHTLRMYETVTAALSEAGWPREWIVDAIVSVESLVFGSAYDSVAPPHIFDPGALRDAAPNFAAAVQHRDEHATTPPALSPADRAFQLALDAMLHGLRARLSELTTAR</sequence>
<dbReference type="Pfam" id="PF02909">
    <property type="entry name" value="TetR_C_1"/>
    <property type="match status" value="1"/>
</dbReference>
<keyword evidence="1" id="KW-0805">Transcription regulation</keyword>
<dbReference type="STRING" id="378753.KRH_00850"/>
<dbReference type="OrthoDB" id="3432043at2"/>
<evidence type="ECO:0000313" key="7">
    <source>
        <dbReference type="Proteomes" id="UP000008838"/>
    </source>
</evidence>
<dbReference type="eggNOG" id="COG1309">
    <property type="taxonomic scope" value="Bacteria"/>
</dbReference>
<accession>B2GJT3</accession>
<evidence type="ECO:0000256" key="1">
    <source>
        <dbReference type="ARBA" id="ARBA00023015"/>
    </source>
</evidence>
<keyword evidence="3" id="KW-0804">Transcription</keyword>
<protein>
    <submittedName>
        <fullName evidence="6">Putative TetR family transcriptional regulator</fullName>
    </submittedName>
</protein>
<dbReference type="EMBL" id="AP009152">
    <property type="protein sequence ID" value="BAG28432.1"/>
    <property type="molecule type" value="Genomic_DNA"/>
</dbReference>
<evidence type="ECO:0000259" key="5">
    <source>
        <dbReference type="PROSITE" id="PS50977"/>
    </source>
</evidence>
<dbReference type="PANTHER" id="PTHR30055:SF151">
    <property type="entry name" value="TRANSCRIPTIONAL REGULATORY PROTEIN"/>
    <property type="match status" value="1"/>
</dbReference>
<gene>
    <name evidence="6" type="ordered locus">KRH_00850</name>
</gene>
<dbReference type="PANTHER" id="PTHR30055">
    <property type="entry name" value="HTH-TYPE TRANSCRIPTIONAL REGULATOR RUTR"/>
    <property type="match status" value="1"/>
</dbReference>
<dbReference type="InterPro" id="IPR036271">
    <property type="entry name" value="Tet_transcr_reg_TetR-rel_C_sf"/>
</dbReference>
<dbReference type="InterPro" id="IPR050109">
    <property type="entry name" value="HTH-type_TetR-like_transc_reg"/>
</dbReference>
<dbReference type="HOGENOM" id="CLU_069543_3_0_11"/>
<dbReference type="AlphaFoldDB" id="B2GJT3"/>
<dbReference type="InterPro" id="IPR004111">
    <property type="entry name" value="Repressor_TetR_C"/>
</dbReference>
<name>B2GJT3_KOCRD</name>
<evidence type="ECO:0000256" key="2">
    <source>
        <dbReference type="ARBA" id="ARBA00023125"/>
    </source>
</evidence>
<feature type="DNA-binding region" description="H-T-H motif" evidence="4">
    <location>
        <begin position="40"/>
        <end position="59"/>
    </location>
</feature>
<dbReference type="Proteomes" id="UP000008838">
    <property type="component" value="Chromosome"/>
</dbReference>
<keyword evidence="7" id="KW-1185">Reference proteome</keyword>
<organism evidence="6 7">
    <name type="scientific">Kocuria rhizophila (strain ATCC 9341 / DSM 348 / NBRC 103217 / DC2201)</name>
    <dbReference type="NCBI Taxonomy" id="378753"/>
    <lineage>
        <taxon>Bacteria</taxon>
        <taxon>Bacillati</taxon>
        <taxon>Actinomycetota</taxon>
        <taxon>Actinomycetes</taxon>
        <taxon>Micrococcales</taxon>
        <taxon>Micrococcaceae</taxon>
        <taxon>Kocuria</taxon>
    </lineage>
</organism>
<dbReference type="PROSITE" id="PS50977">
    <property type="entry name" value="HTH_TETR_2"/>
    <property type="match status" value="1"/>
</dbReference>
<dbReference type="GO" id="GO:0045892">
    <property type="term" value="P:negative regulation of DNA-templated transcription"/>
    <property type="evidence" value="ECO:0007669"/>
    <property type="project" value="InterPro"/>
</dbReference>
<dbReference type="RefSeq" id="WP_012397159.1">
    <property type="nucleotide sequence ID" value="NC_010617.1"/>
</dbReference>
<evidence type="ECO:0000256" key="3">
    <source>
        <dbReference type="ARBA" id="ARBA00023163"/>
    </source>
</evidence>
<evidence type="ECO:0000256" key="4">
    <source>
        <dbReference type="PROSITE-ProRule" id="PRU00335"/>
    </source>
</evidence>
<dbReference type="InterPro" id="IPR001647">
    <property type="entry name" value="HTH_TetR"/>
</dbReference>
<dbReference type="SUPFAM" id="SSF48498">
    <property type="entry name" value="Tetracyclin repressor-like, C-terminal domain"/>
    <property type="match status" value="1"/>
</dbReference>
<dbReference type="GO" id="GO:0003700">
    <property type="term" value="F:DNA-binding transcription factor activity"/>
    <property type="evidence" value="ECO:0007669"/>
    <property type="project" value="TreeGrafter"/>
</dbReference>
<dbReference type="PRINTS" id="PR00455">
    <property type="entry name" value="HTHTETR"/>
</dbReference>
<proteinExistence type="predicted"/>
<dbReference type="Pfam" id="PF00440">
    <property type="entry name" value="TetR_N"/>
    <property type="match status" value="1"/>
</dbReference>
<dbReference type="InterPro" id="IPR009057">
    <property type="entry name" value="Homeodomain-like_sf"/>
</dbReference>
<evidence type="ECO:0000313" key="6">
    <source>
        <dbReference type="EMBL" id="BAG28432.1"/>
    </source>
</evidence>
<dbReference type="KEGG" id="krh:KRH_00850"/>
<dbReference type="Gene3D" id="1.10.357.10">
    <property type="entry name" value="Tetracycline Repressor, domain 2"/>
    <property type="match status" value="1"/>
</dbReference>
<dbReference type="SUPFAM" id="SSF46689">
    <property type="entry name" value="Homeodomain-like"/>
    <property type="match status" value="1"/>
</dbReference>